<dbReference type="EMBL" id="QQAZ01000023">
    <property type="protein sequence ID" value="RDI42877.1"/>
    <property type="molecule type" value="Genomic_DNA"/>
</dbReference>
<dbReference type="AlphaFoldDB" id="A0A370GGT5"/>
<gene>
    <name evidence="2" type="ORF">DFR68_1237</name>
</gene>
<evidence type="ECO:0000313" key="3">
    <source>
        <dbReference type="Proteomes" id="UP000255355"/>
    </source>
</evidence>
<proteinExistence type="predicted"/>
<feature type="chain" id="PRO_5016770255" evidence="1">
    <location>
        <begin position="29"/>
        <end position="264"/>
    </location>
</feature>
<dbReference type="RefSeq" id="WP_068032262.1">
    <property type="nucleotide sequence ID" value="NZ_QQAZ01000023.1"/>
</dbReference>
<accession>A0A370GGT5</accession>
<dbReference type="STRING" id="1210089.GCA_001613165_07793"/>
<sequence length="264" mass="27690">MKFPVLKVVGAAALLGSALVSLPVAAHAADGPASIPASPPQHFINTSHDVPGDFGEYRYTVQVDTDVQTDNIYYAHYLYGPDGTGFYSGIQPHTTGKAGVRFSYFGPGATPLHDNCKSGADSGKGVTCAIDDLEYAKGRKYTIAAKRSKDAEGISYTGTITDESTGNTRTIGAWRLPSSFTKFNDSANAFIERFKGIESCGDIPAVQVSYSNVTADGKPIAFEPESHTAGNKPGSGIYTCGDVSDYTVSTDGPGGYDVKSTPAS</sequence>
<keyword evidence="3" id="KW-1185">Reference proteome</keyword>
<dbReference type="Pfam" id="PF11958">
    <property type="entry name" value="DUF3472"/>
    <property type="match status" value="1"/>
</dbReference>
<dbReference type="InterPro" id="IPR021862">
    <property type="entry name" value="DUF3472"/>
</dbReference>
<organism evidence="2 3">
    <name type="scientific">Nocardia mexicana</name>
    <dbReference type="NCBI Taxonomy" id="279262"/>
    <lineage>
        <taxon>Bacteria</taxon>
        <taxon>Bacillati</taxon>
        <taxon>Actinomycetota</taxon>
        <taxon>Actinomycetes</taxon>
        <taxon>Mycobacteriales</taxon>
        <taxon>Nocardiaceae</taxon>
        <taxon>Nocardia</taxon>
    </lineage>
</organism>
<reference evidence="2 3" key="1">
    <citation type="submission" date="2018-07" db="EMBL/GenBank/DDBJ databases">
        <title>Genomic Encyclopedia of Type Strains, Phase IV (KMG-IV): sequencing the most valuable type-strain genomes for metagenomic binning, comparative biology and taxonomic classification.</title>
        <authorList>
            <person name="Goeker M."/>
        </authorList>
    </citation>
    <scope>NUCLEOTIDE SEQUENCE [LARGE SCALE GENOMIC DNA]</scope>
    <source>
        <strain evidence="2 3">DSM 44952</strain>
    </source>
</reference>
<feature type="signal peptide" evidence="1">
    <location>
        <begin position="1"/>
        <end position="28"/>
    </location>
</feature>
<protein>
    <submittedName>
        <fullName evidence="2">Uncharacterized protein</fullName>
    </submittedName>
</protein>
<dbReference type="OrthoDB" id="4454075at2"/>
<evidence type="ECO:0000256" key="1">
    <source>
        <dbReference type="SAM" id="SignalP"/>
    </source>
</evidence>
<dbReference type="Proteomes" id="UP000255355">
    <property type="component" value="Unassembled WGS sequence"/>
</dbReference>
<comment type="caution">
    <text evidence="2">The sequence shown here is derived from an EMBL/GenBank/DDBJ whole genome shotgun (WGS) entry which is preliminary data.</text>
</comment>
<name>A0A370GGT5_9NOCA</name>
<evidence type="ECO:0000313" key="2">
    <source>
        <dbReference type="EMBL" id="RDI42877.1"/>
    </source>
</evidence>
<keyword evidence="1" id="KW-0732">Signal</keyword>